<dbReference type="InterPro" id="IPR038444">
    <property type="entry name" value="DUF465_sf"/>
</dbReference>
<accession>A0A238K3L4</accession>
<feature type="coiled-coil region" evidence="1">
    <location>
        <begin position="11"/>
        <end position="38"/>
    </location>
</feature>
<dbReference type="AlphaFoldDB" id="A0A238K3L4"/>
<evidence type="ECO:0008006" key="4">
    <source>
        <dbReference type="Google" id="ProtNLM"/>
    </source>
</evidence>
<name>A0A238K3L4_9RHOB</name>
<dbReference type="Proteomes" id="UP000207598">
    <property type="component" value="Unassembled WGS sequence"/>
</dbReference>
<evidence type="ECO:0000256" key="1">
    <source>
        <dbReference type="SAM" id="Coils"/>
    </source>
</evidence>
<protein>
    <recommendedName>
        <fullName evidence="4">DUF465 domain-containing protein</fullName>
    </recommendedName>
</protein>
<gene>
    <name evidence="2" type="ORF">MAA8898_00985</name>
</gene>
<dbReference type="EMBL" id="FXYF01000002">
    <property type="protein sequence ID" value="SMX36692.1"/>
    <property type="molecule type" value="Genomic_DNA"/>
</dbReference>
<keyword evidence="3" id="KW-1185">Reference proteome</keyword>
<proteinExistence type="predicted"/>
<reference evidence="2 3" key="1">
    <citation type="submission" date="2017-05" db="EMBL/GenBank/DDBJ databases">
        <authorList>
            <person name="Song R."/>
            <person name="Chenine A.L."/>
            <person name="Ruprecht R.M."/>
        </authorList>
    </citation>
    <scope>NUCLEOTIDE SEQUENCE [LARGE SCALE GENOMIC DNA]</scope>
    <source>
        <strain evidence="2 3">CECT 8898</strain>
    </source>
</reference>
<sequence length="82" mass="8983">MTTTRMTKGNSASVQARIAALRTRHADLEAQIDNEHGRPLPSAGRLRALKARKLMLKDEMAYYDGVLRTLANLDSDSSRGAA</sequence>
<dbReference type="Gene3D" id="6.10.280.50">
    <property type="match status" value="1"/>
</dbReference>
<dbReference type="Pfam" id="PF04325">
    <property type="entry name" value="DUF465"/>
    <property type="match status" value="1"/>
</dbReference>
<organism evidence="2 3">
    <name type="scientific">Maliponia aquimaris</name>
    <dbReference type="NCBI Taxonomy" id="1673631"/>
    <lineage>
        <taxon>Bacteria</taxon>
        <taxon>Pseudomonadati</taxon>
        <taxon>Pseudomonadota</taxon>
        <taxon>Alphaproteobacteria</taxon>
        <taxon>Rhodobacterales</taxon>
        <taxon>Paracoccaceae</taxon>
        <taxon>Maliponia</taxon>
    </lineage>
</organism>
<dbReference type="RefSeq" id="WP_217900482.1">
    <property type="nucleotide sequence ID" value="NZ_FXYF01000002.1"/>
</dbReference>
<evidence type="ECO:0000313" key="3">
    <source>
        <dbReference type="Proteomes" id="UP000207598"/>
    </source>
</evidence>
<keyword evidence="1" id="KW-0175">Coiled coil</keyword>
<evidence type="ECO:0000313" key="2">
    <source>
        <dbReference type="EMBL" id="SMX36692.1"/>
    </source>
</evidence>
<dbReference type="InterPro" id="IPR007420">
    <property type="entry name" value="DUF465"/>
</dbReference>